<organism evidence="16 17">
    <name type="scientific">Durusdinium trenchii</name>
    <dbReference type="NCBI Taxonomy" id="1381693"/>
    <lineage>
        <taxon>Eukaryota</taxon>
        <taxon>Sar</taxon>
        <taxon>Alveolata</taxon>
        <taxon>Dinophyceae</taxon>
        <taxon>Suessiales</taxon>
        <taxon>Symbiodiniaceae</taxon>
        <taxon>Durusdinium</taxon>
    </lineage>
</organism>
<evidence type="ECO:0000256" key="7">
    <source>
        <dbReference type="ARBA" id="ARBA00022882"/>
    </source>
</evidence>
<evidence type="ECO:0000256" key="12">
    <source>
        <dbReference type="ARBA" id="ARBA00023303"/>
    </source>
</evidence>
<evidence type="ECO:0000256" key="13">
    <source>
        <dbReference type="SAM" id="MobiDB-lite"/>
    </source>
</evidence>
<feature type="transmembrane region" description="Helical" evidence="14">
    <location>
        <begin position="239"/>
        <end position="261"/>
    </location>
</feature>
<dbReference type="EMBL" id="CAXAMM010009657">
    <property type="protein sequence ID" value="CAK9020987.1"/>
    <property type="molecule type" value="Genomic_DNA"/>
</dbReference>
<evidence type="ECO:0000256" key="5">
    <source>
        <dbReference type="ARBA" id="ARBA00022826"/>
    </source>
</evidence>
<feature type="region of interest" description="Disordered" evidence="13">
    <location>
        <begin position="523"/>
        <end position="563"/>
    </location>
</feature>
<dbReference type="GO" id="GO:0034220">
    <property type="term" value="P:monoatomic ion transmembrane transport"/>
    <property type="evidence" value="ECO:0007669"/>
    <property type="project" value="UniProtKB-KW"/>
</dbReference>
<reference evidence="16 17" key="1">
    <citation type="submission" date="2024-02" db="EMBL/GenBank/DDBJ databases">
        <authorList>
            <person name="Chen Y."/>
            <person name="Shah S."/>
            <person name="Dougan E. K."/>
            <person name="Thang M."/>
            <person name="Chan C."/>
        </authorList>
    </citation>
    <scope>NUCLEOTIDE SEQUENCE [LARGE SCALE GENOMIC DNA]</scope>
</reference>
<comment type="subcellular location">
    <subcellularLocation>
        <location evidence="1">Membrane</location>
        <topology evidence="1">Multi-pass membrane protein</topology>
    </subcellularLocation>
</comment>
<feature type="domain" description="EF-hand" evidence="15">
    <location>
        <begin position="417"/>
        <end position="452"/>
    </location>
</feature>
<feature type="compositionally biased region" description="Polar residues" evidence="13">
    <location>
        <begin position="61"/>
        <end position="74"/>
    </location>
</feature>
<keyword evidence="2" id="KW-0813">Transport</keyword>
<evidence type="ECO:0000256" key="2">
    <source>
        <dbReference type="ARBA" id="ARBA00022448"/>
    </source>
</evidence>
<dbReference type="InterPro" id="IPR028325">
    <property type="entry name" value="VG_K_chnl"/>
</dbReference>
<feature type="domain" description="EF-hand" evidence="15">
    <location>
        <begin position="453"/>
        <end position="488"/>
    </location>
</feature>
<dbReference type="PANTHER" id="PTHR11537:SF254">
    <property type="entry name" value="POTASSIUM VOLTAGE-GATED CHANNEL PROTEIN SHAB"/>
    <property type="match status" value="1"/>
</dbReference>
<name>A0ABP0K363_9DINO</name>
<dbReference type="PROSITE" id="PS00018">
    <property type="entry name" value="EF_HAND_1"/>
    <property type="match status" value="1"/>
</dbReference>
<feature type="transmembrane region" description="Helical" evidence="14">
    <location>
        <begin position="206"/>
        <end position="227"/>
    </location>
</feature>
<evidence type="ECO:0000256" key="9">
    <source>
        <dbReference type="ARBA" id="ARBA00022989"/>
    </source>
</evidence>
<keyword evidence="5" id="KW-0631">Potassium channel</keyword>
<dbReference type="Gene3D" id="1.20.120.350">
    <property type="entry name" value="Voltage-gated potassium channels. Chain C"/>
    <property type="match status" value="1"/>
</dbReference>
<feature type="transmembrane region" description="Helical" evidence="14">
    <location>
        <begin position="343"/>
        <end position="360"/>
    </location>
</feature>
<dbReference type="SUPFAM" id="SSF47473">
    <property type="entry name" value="EF-hand"/>
    <property type="match status" value="1"/>
</dbReference>
<evidence type="ECO:0000259" key="15">
    <source>
        <dbReference type="PROSITE" id="PS50222"/>
    </source>
</evidence>
<evidence type="ECO:0000256" key="14">
    <source>
        <dbReference type="SAM" id="Phobius"/>
    </source>
</evidence>
<dbReference type="SUPFAM" id="SSF81324">
    <property type="entry name" value="Voltage-gated potassium channels"/>
    <property type="match status" value="1"/>
</dbReference>
<keyword evidence="10" id="KW-0406">Ion transport</keyword>
<feature type="transmembrane region" description="Helical" evidence="14">
    <location>
        <begin position="174"/>
        <end position="194"/>
    </location>
</feature>
<sequence length="563" mass="63602">MSKVSGTNRMTVTGRNTIVTDSTAMPGSLMSIEIRLDQLSKKMDACLEEVRHVTREKRPSSRTSPKPTLPTSRLLQDRQDREESGPRISLASAISEQPGYMSSHVNVRNLDMQHAFKSYAKDISKDLAELDNRKSLYQLSEEDEKFKTILRPFRRTRLDLIWETLDDHNSSKSAWWISQLQSLLVIATVVFGTLEVTEDQLLDPVTVAIVETIFDSIFCLEFLFRIISAPSRCTYFADVVNWADMVCVLGLPLRASIGFVFQSPPASGAEEVIQVLLIFVLPLFRFLKLLRYFEISRLLVDACVKSAEAVPVLSYMMTLIVLVSATFIYLFEEKSNIPSMPHALWLAVVTMTTVGYGDFFPTSVGGYLTVSVLTFISVVFLALPVGIVGHEFNKSWQSRAHMLLMTRVRKCLNKWGFNAGDVQMLIQYADVDGDGQLTLGEFVELIRQMRIGVSSEAAAELFTLLDVDYNGYVDSEEFLRNVFPDEYVKEIQRAQFLALPECKKQIHSALVRLDSLRSAVGDPATGRPMTFHTPIDSEEDTNSKRSFKEEPLEEPEKLFHEPL</sequence>
<dbReference type="InterPro" id="IPR027359">
    <property type="entry name" value="Volt_channel_dom_sf"/>
</dbReference>
<keyword evidence="7" id="KW-0851">Voltage-gated channel</keyword>
<dbReference type="CDD" id="cd00051">
    <property type="entry name" value="EFh"/>
    <property type="match status" value="1"/>
</dbReference>
<proteinExistence type="predicted"/>
<dbReference type="Pfam" id="PF00520">
    <property type="entry name" value="Ion_trans"/>
    <property type="match status" value="1"/>
</dbReference>
<evidence type="ECO:0000256" key="11">
    <source>
        <dbReference type="ARBA" id="ARBA00023136"/>
    </source>
</evidence>
<dbReference type="PROSITE" id="PS50222">
    <property type="entry name" value="EF_HAND_2"/>
    <property type="match status" value="2"/>
</dbReference>
<feature type="compositionally biased region" description="Basic and acidic residues" evidence="13">
    <location>
        <begin position="75"/>
        <end position="85"/>
    </location>
</feature>
<keyword evidence="8" id="KW-0630">Potassium</keyword>
<evidence type="ECO:0000313" key="16">
    <source>
        <dbReference type="EMBL" id="CAK9020987.1"/>
    </source>
</evidence>
<evidence type="ECO:0000256" key="6">
    <source>
        <dbReference type="ARBA" id="ARBA00022837"/>
    </source>
</evidence>
<dbReference type="InterPro" id="IPR002048">
    <property type="entry name" value="EF_hand_dom"/>
</dbReference>
<evidence type="ECO:0000313" key="17">
    <source>
        <dbReference type="Proteomes" id="UP001642464"/>
    </source>
</evidence>
<dbReference type="InterPro" id="IPR005821">
    <property type="entry name" value="Ion_trans_dom"/>
</dbReference>
<feature type="transmembrane region" description="Helical" evidence="14">
    <location>
        <begin position="273"/>
        <end position="293"/>
    </location>
</feature>
<keyword evidence="6" id="KW-0106">Calcium</keyword>
<evidence type="ECO:0000256" key="10">
    <source>
        <dbReference type="ARBA" id="ARBA00023065"/>
    </source>
</evidence>
<keyword evidence="3" id="KW-0633">Potassium transport</keyword>
<evidence type="ECO:0000256" key="3">
    <source>
        <dbReference type="ARBA" id="ARBA00022538"/>
    </source>
</evidence>
<dbReference type="Gene3D" id="1.10.238.10">
    <property type="entry name" value="EF-hand"/>
    <property type="match status" value="1"/>
</dbReference>
<feature type="transmembrane region" description="Helical" evidence="14">
    <location>
        <begin position="313"/>
        <end position="331"/>
    </location>
</feature>
<feature type="compositionally biased region" description="Basic and acidic residues" evidence="13">
    <location>
        <begin position="541"/>
        <end position="563"/>
    </location>
</feature>
<dbReference type="PRINTS" id="PR00169">
    <property type="entry name" value="KCHANNEL"/>
</dbReference>
<evidence type="ECO:0000256" key="1">
    <source>
        <dbReference type="ARBA" id="ARBA00004141"/>
    </source>
</evidence>
<evidence type="ECO:0000256" key="4">
    <source>
        <dbReference type="ARBA" id="ARBA00022692"/>
    </source>
</evidence>
<keyword evidence="11 14" id="KW-0472">Membrane</keyword>
<dbReference type="Gene3D" id="1.10.287.70">
    <property type="match status" value="1"/>
</dbReference>
<keyword evidence="12 16" id="KW-0407">Ion channel</keyword>
<feature type="transmembrane region" description="Helical" evidence="14">
    <location>
        <begin position="366"/>
        <end position="389"/>
    </location>
</feature>
<dbReference type="PANTHER" id="PTHR11537">
    <property type="entry name" value="VOLTAGE-GATED POTASSIUM CHANNEL"/>
    <property type="match status" value="1"/>
</dbReference>
<dbReference type="Pfam" id="PF13499">
    <property type="entry name" value="EF-hand_7"/>
    <property type="match status" value="1"/>
</dbReference>
<protein>
    <submittedName>
        <fullName evidence="16">Potassium voltage-gated channel subfamily B member 2 (Voltage-gated potassium channel subunit Kv2.2)</fullName>
    </submittedName>
</protein>
<dbReference type="Proteomes" id="UP001642464">
    <property type="component" value="Unassembled WGS sequence"/>
</dbReference>
<accession>A0ABP0K363</accession>
<evidence type="ECO:0000256" key="8">
    <source>
        <dbReference type="ARBA" id="ARBA00022958"/>
    </source>
</evidence>
<dbReference type="SMART" id="SM00054">
    <property type="entry name" value="EFh"/>
    <property type="match status" value="2"/>
</dbReference>
<feature type="region of interest" description="Disordered" evidence="13">
    <location>
        <begin position="51"/>
        <end position="87"/>
    </location>
</feature>
<dbReference type="InterPro" id="IPR018247">
    <property type="entry name" value="EF_Hand_1_Ca_BS"/>
</dbReference>
<comment type="caution">
    <text evidence="16">The sequence shown here is derived from an EMBL/GenBank/DDBJ whole genome shotgun (WGS) entry which is preliminary data.</text>
</comment>
<dbReference type="InterPro" id="IPR011992">
    <property type="entry name" value="EF-hand-dom_pair"/>
</dbReference>
<keyword evidence="9 14" id="KW-1133">Transmembrane helix</keyword>
<gene>
    <name evidence="16" type="ORF">SCF082_LOCUS15139</name>
</gene>
<keyword evidence="17" id="KW-1185">Reference proteome</keyword>
<keyword evidence="4 14" id="KW-0812">Transmembrane</keyword>